<evidence type="ECO:0000256" key="1">
    <source>
        <dbReference type="ARBA" id="ARBA00022737"/>
    </source>
</evidence>
<dbReference type="PANTHER" id="PTHR24198">
    <property type="entry name" value="ANKYRIN REPEAT AND PROTEIN KINASE DOMAIN-CONTAINING PROTEIN"/>
    <property type="match status" value="1"/>
</dbReference>
<comment type="caution">
    <text evidence="5">The sequence shown here is derived from an EMBL/GenBank/DDBJ whole genome shotgun (WGS) entry which is preliminary data.</text>
</comment>
<dbReference type="CDD" id="cd03716">
    <property type="entry name" value="SOCS_ASB_like"/>
    <property type="match status" value="1"/>
</dbReference>
<name>A0A2T7NHG5_POMCA</name>
<dbReference type="GO" id="GO:0035556">
    <property type="term" value="P:intracellular signal transduction"/>
    <property type="evidence" value="ECO:0007669"/>
    <property type="project" value="InterPro"/>
</dbReference>
<dbReference type="SUPFAM" id="SSF158235">
    <property type="entry name" value="SOCS box-like"/>
    <property type="match status" value="1"/>
</dbReference>
<dbReference type="InterPro" id="IPR002110">
    <property type="entry name" value="Ankyrin_rpt"/>
</dbReference>
<sequence length="440" mass="50229">MKSSTKTNISELREFFACVRAGDHRKVKQCLKDKFVDVDSVDPDDPLGPTAIIIASELGDVKMVQMFMRAKPKPANVNAETVNGRRAIWLAAKQGNKTLAEKLLKDKKCEVNYIDRETGCSPMLRAIISNKADVVRLLLHAGGDVNLRRLGFVQGAETPLIKSVQMDNLEICQMLVNSLCDKNAKTEDGLTALHYAVAYRRYDICRFLLSERIKVHASSCNGVTSMLIAIEHHNAAMVRLLIQYGYKLDRPYRWGEMPIQQAIALHSQLCAMTLAYWGCSLELKSSKASKKVEPFSAFYLAVGERLMTLARLLIDLHPAFLREKWLWQRDWPVSLYRRPMVRQWLLDQASTPRTLKKLCRAAIFQRLGLYAPKKIEKLPISQPLKDYLCFPEHIKEEFYLEKTLSNEDCPYDCAVLCSSRQCPPLDLSFSDDSDQDIEYW</sequence>
<protein>
    <recommendedName>
        <fullName evidence="4">SOCS box domain-containing protein</fullName>
    </recommendedName>
</protein>
<dbReference type="OrthoDB" id="194358at2759"/>
<dbReference type="Gene3D" id="1.10.750.20">
    <property type="entry name" value="SOCS box"/>
    <property type="match status" value="1"/>
</dbReference>
<evidence type="ECO:0000259" key="4">
    <source>
        <dbReference type="PROSITE" id="PS50225"/>
    </source>
</evidence>
<feature type="domain" description="SOCS box" evidence="4">
    <location>
        <begin position="335"/>
        <end position="388"/>
    </location>
</feature>
<proteinExistence type="predicted"/>
<evidence type="ECO:0000313" key="6">
    <source>
        <dbReference type="Proteomes" id="UP000245119"/>
    </source>
</evidence>
<dbReference type="STRING" id="400727.A0A2T7NHG5"/>
<dbReference type="Pfam" id="PF07525">
    <property type="entry name" value="SOCS_box"/>
    <property type="match status" value="1"/>
</dbReference>
<keyword evidence="1" id="KW-0677">Repeat</keyword>
<dbReference type="InterPro" id="IPR001496">
    <property type="entry name" value="SOCS_box"/>
</dbReference>
<organism evidence="5 6">
    <name type="scientific">Pomacea canaliculata</name>
    <name type="common">Golden apple snail</name>
    <dbReference type="NCBI Taxonomy" id="400727"/>
    <lineage>
        <taxon>Eukaryota</taxon>
        <taxon>Metazoa</taxon>
        <taxon>Spiralia</taxon>
        <taxon>Lophotrochozoa</taxon>
        <taxon>Mollusca</taxon>
        <taxon>Gastropoda</taxon>
        <taxon>Caenogastropoda</taxon>
        <taxon>Architaenioglossa</taxon>
        <taxon>Ampullarioidea</taxon>
        <taxon>Ampullariidae</taxon>
        <taxon>Pomacea</taxon>
    </lineage>
</organism>
<dbReference type="EMBL" id="PZQS01000012">
    <property type="protein sequence ID" value="PVD20614.1"/>
    <property type="molecule type" value="Genomic_DNA"/>
</dbReference>
<dbReference type="PROSITE" id="PS50297">
    <property type="entry name" value="ANK_REP_REGION"/>
    <property type="match status" value="2"/>
</dbReference>
<evidence type="ECO:0000256" key="2">
    <source>
        <dbReference type="ARBA" id="ARBA00023043"/>
    </source>
</evidence>
<dbReference type="Proteomes" id="UP000245119">
    <property type="component" value="Linkage Group LG12"/>
</dbReference>
<dbReference type="SMART" id="SM00969">
    <property type="entry name" value="SOCS_box"/>
    <property type="match status" value="1"/>
</dbReference>
<dbReference type="PANTHER" id="PTHR24198:SF165">
    <property type="entry name" value="ANKYRIN REPEAT-CONTAINING PROTEIN-RELATED"/>
    <property type="match status" value="1"/>
</dbReference>
<keyword evidence="6" id="KW-1185">Reference proteome</keyword>
<dbReference type="OMA" id="VECPFDC"/>
<feature type="repeat" description="ANK" evidence="3">
    <location>
        <begin position="118"/>
        <end position="150"/>
    </location>
</feature>
<dbReference type="SUPFAM" id="SSF48403">
    <property type="entry name" value="Ankyrin repeat"/>
    <property type="match status" value="1"/>
</dbReference>
<dbReference type="PROSITE" id="PS50225">
    <property type="entry name" value="SOCS"/>
    <property type="match status" value="1"/>
</dbReference>
<gene>
    <name evidence="5" type="ORF">C0Q70_18772</name>
</gene>
<dbReference type="AlphaFoldDB" id="A0A2T7NHG5"/>
<dbReference type="Gene3D" id="1.25.40.20">
    <property type="entry name" value="Ankyrin repeat-containing domain"/>
    <property type="match status" value="2"/>
</dbReference>
<dbReference type="InterPro" id="IPR036036">
    <property type="entry name" value="SOCS_box-like_dom_sf"/>
</dbReference>
<accession>A0A2T7NHG5</accession>
<dbReference type="Pfam" id="PF12796">
    <property type="entry name" value="Ank_2"/>
    <property type="match status" value="2"/>
</dbReference>
<evidence type="ECO:0000256" key="3">
    <source>
        <dbReference type="PROSITE-ProRule" id="PRU00023"/>
    </source>
</evidence>
<reference evidence="5 6" key="1">
    <citation type="submission" date="2018-04" db="EMBL/GenBank/DDBJ databases">
        <title>The genome of golden apple snail Pomacea canaliculata provides insight into stress tolerance and invasive adaptation.</title>
        <authorList>
            <person name="Liu C."/>
            <person name="Liu B."/>
            <person name="Ren Y."/>
            <person name="Zhang Y."/>
            <person name="Wang H."/>
            <person name="Li S."/>
            <person name="Jiang F."/>
            <person name="Yin L."/>
            <person name="Zhang G."/>
            <person name="Qian W."/>
            <person name="Fan W."/>
        </authorList>
    </citation>
    <scope>NUCLEOTIDE SEQUENCE [LARGE SCALE GENOMIC DNA]</scope>
    <source>
        <strain evidence="5">SZHN2017</strain>
        <tissue evidence="5">Muscle</tissue>
    </source>
</reference>
<keyword evidence="2 3" id="KW-0040">ANK repeat</keyword>
<feature type="repeat" description="ANK" evidence="3">
    <location>
        <begin position="188"/>
        <end position="220"/>
    </location>
</feature>
<dbReference type="PROSITE" id="PS50088">
    <property type="entry name" value="ANK_REPEAT"/>
    <property type="match status" value="2"/>
</dbReference>
<dbReference type="InterPro" id="IPR036770">
    <property type="entry name" value="Ankyrin_rpt-contain_sf"/>
</dbReference>
<dbReference type="SMART" id="SM00248">
    <property type="entry name" value="ANK"/>
    <property type="match status" value="6"/>
</dbReference>
<evidence type="ECO:0000313" key="5">
    <source>
        <dbReference type="EMBL" id="PVD20614.1"/>
    </source>
</evidence>